<comment type="catalytic activity">
    <reaction evidence="17">
        <text>[GlcNAc-(1-&gt;4)-Mur2Ac(oyl-L-Ala-gamma-D-Glu-L-Lys-D-Ala-D-Ala)](n)-di-trans,octa-cis-undecaprenyl diphosphate + beta-D-GlcNAc-(1-&gt;4)-Mur2Ac(oyl-L-Ala-gamma-D-Glu-L-Lys-D-Ala-D-Ala)-di-trans,octa-cis-undecaprenyl diphosphate = [GlcNAc-(1-&gt;4)-Mur2Ac(oyl-L-Ala-gamma-D-Glu-L-Lys-D-Ala-D-Ala)](n+1)-di-trans,octa-cis-undecaprenyl diphosphate + di-trans,octa-cis-undecaprenyl diphosphate + H(+)</text>
        <dbReference type="Rhea" id="RHEA:23708"/>
        <dbReference type="Rhea" id="RHEA-COMP:9602"/>
        <dbReference type="Rhea" id="RHEA-COMP:9603"/>
        <dbReference type="ChEBI" id="CHEBI:15378"/>
        <dbReference type="ChEBI" id="CHEBI:58405"/>
        <dbReference type="ChEBI" id="CHEBI:60033"/>
        <dbReference type="ChEBI" id="CHEBI:78435"/>
        <dbReference type="EC" id="2.4.99.28"/>
    </reaction>
</comment>
<keyword evidence="7" id="KW-0645">Protease</keyword>
<dbReference type="Pfam" id="PF00912">
    <property type="entry name" value="Transgly"/>
    <property type="match status" value="1"/>
</dbReference>
<feature type="domain" description="Glycosyl transferase family 51" evidence="20">
    <location>
        <begin position="96"/>
        <end position="246"/>
    </location>
</feature>
<evidence type="ECO:0000256" key="5">
    <source>
        <dbReference type="ARBA" id="ARBA00022475"/>
    </source>
</evidence>
<organism evidence="21 22">
    <name type="scientific">Aggregatimonas sangjinii</name>
    <dbReference type="NCBI Taxonomy" id="2583587"/>
    <lineage>
        <taxon>Bacteria</taxon>
        <taxon>Pseudomonadati</taxon>
        <taxon>Bacteroidota</taxon>
        <taxon>Flavobacteriia</taxon>
        <taxon>Flavobacteriales</taxon>
        <taxon>Flavobacteriaceae</taxon>
        <taxon>Aggregatimonas</taxon>
    </lineage>
</organism>
<dbReference type="GO" id="GO:0030288">
    <property type="term" value="C:outer membrane-bounded periplasmic space"/>
    <property type="evidence" value="ECO:0007669"/>
    <property type="project" value="TreeGrafter"/>
</dbReference>
<evidence type="ECO:0000256" key="8">
    <source>
        <dbReference type="ARBA" id="ARBA00022676"/>
    </source>
</evidence>
<reference evidence="21 22" key="1">
    <citation type="submission" date="2019-05" db="EMBL/GenBank/DDBJ databases">
        <title>Genome sequencing of F202Z8.</title>
        <authorList>
            <person name="Kwon Y.M."/>
        </authorList>
    </citation>
    <scope>NUCLEOTIDE SEQUENCE [LARGE SCALE GENOMIC DNA]</scope>
    <source>
        <strain evidence="21 22">F202Z8</strain>
    </source>
</reference>
<dbReference type="SUPFAM" id="SSF56601">
    <property type="entry name" value="beta-lactamase/transpeptidase-like"/>
    <property type="match status" value="1"/>
</dbReference>
<feature type="transmembrane region" description="Helical" evidence="18">
    <location>
        <begin position="16"/>
        <end position="37"/>
    </location>
</feature>
<evidence type="ECO:0000259" key="20">
    <source>
        <dbReference type="Pfam" id="PF00912"/>
    </source>
</evidence>
<dbReference type="KEGG" id="asag:FGM00_18135"/>
<evidence type="ECO:0000313" key="22">
    <source>
        <dbReference type="Proteomes" id="UP000310017"/>
    </source>
</evidence>
<name>A0A5B7SYU9_9FLAO</name>
<evidence type="ECO:0000256" key="14">
    <source>
        <dbReference type="ARBA" id="ARBA00023268"/>
    </source>
</evidence>
<evidence type="ECO:0000256" key="7">
    <source>
        <dbReference type="ARBA" id="ARBA00022670"/>
    </source>
</evidence>
<evidence type="ECO:0000256" key="10">
    <source>
        <dbReference type="ARBA" id="ARBA00022801"/>
    </source>
</evidence>
<evidence type="ECO:0000313" key="21">
    <source>
        <dbReference type="EMBL" id="QCX01940.1"/>
    </source>
</evidence>
<comment type="pathway">
    <text evidence="2">Cell wall biogenesis; peptidoglycan biosynthesis.</text>
</comment>
<dbReference type="GO" id="GO:0008955">
    <property type="term" value="F:peptidoglycan glycosyltransferase activity"/>
    <property type="evidence" value="ECO:0007669"/>
    <property type="project" value="UniProtKB-EC"/>
</dbReference>
<dbReference type="InterPro" id="IPR012338">
    <property type="entry name" value="Beta-lactam/transpept-like"/>
</dbReference>
<dbReference type="EMBL" id="CP040710">
    <property type="protein sequence ID" value="QCX01940.1"/>
    <property type="molecule type" value="Genomic_DNA"/>
</dbReference>
<dbReference type="Gene3D" id="3.40.710.10">
    <property type="entry name" value="DD-peptidase/beta-lactamase superfamily"/>
    <property type="match status" value="1"/>
</dbReference>
<keyword evidence="5" id="KW-1003">Cell membrane</keyword>
<dbReference type="OrthoDB" id="9789078at2"/>
<evidence type="ECO:0000256" key="2">
    <source>
        <dbReference type="ARBA" id="ARBA00004752"/>
    </source>
</evidence>
<proteinExistence type="inferred from homology"/>
<dbReference type="PANTHER" id="PTHR32282">
    <property type="entry name" value="BINDING PROTEIN TRANSPEPTIDASE, PUTATIVE-RELATED"/>
    <property type="match status" value="1"/>
</dbReference>
<keyword evidence="8" id="KW-0328">Glycosyltransferase</keyword>
<keyword evidence="14" id="KW-0511">Multifunctional enzyme</keyword>
<dbReference type="GO" id="GO:0006508">
    <property type="term" value="P:proteolysis"/>
    <property type="evidence" value="ECO:0007669"/>
    <property type="project" value="UniProtKB-KW"/>
</dbReference>
<keyword evidence="6" id="KW-0121">Carboxypeptidase</keyword>
<keyword evidence="11" id="KW-0133">Cell shape</keyword>
<dbReference type="InterPro" id="IPR050396">
    <property type="entry name" value="Glycosyltr_51/Transpeptidase"/>
</dbReference>
<dbReference type="GO" id="GO:0005886">
    <property type="term" value="C:plasma membrane"/>
    <property type="evidence" value="ECO:0007669"/>
    <property type="project" value="UniProtKB-SubCell"/>
</dbReference>
<dbReference type="Gene3D" id="1.10.3810.10">
    <property type="entry name" value="Biosynthetic peptidoglycan transglycosylase-like"/>
    <property type="match status" value="1"/>
</dbReference>
<evidence type="ECO:0000256" key="4">
    <source>
        <dbReference type="ARBA" id="ARBA00007739"/>
    </source>
</evidence>
<dbReference type="InterPro" id="IPR001460">
    <property type="entry name" value="PCN-bd_Tpept"/>
</dbReference>
<comment type="subcellular location">
    <subcellularLocation>
        <location evidence="1">Cell membrane</location>
    </subcellularLocation>
</comment>
<evidence type="ECO:0000256" key="9">
    <source>
        <dbReference type="ARBA" id="ARBA00022679"/>
    </source>
</evidence>
<keyword evidence="12" id="KW-0573">Peptidoglycan synthesis</keyword>
<dbReference type="InterPro" id="IPR001264">
    <property type="entry name" value="Glyco_trans_51"/>
</dbReference>
<evidence type="ECO:0000259" key="19">
    <source>
        <dbReference type="Pfam" id="PF00905"/>
    </source>
</evidence>
<evidence type="ECO:0000256" key="13">
    <source>
        <dbReference type="ARBA" id="ARBA00023136"/>
    </source>
</evidence>
<dbReference type="SUPFAM" id="SSF53955">
    <property type="entry name" value="Lysozyme-like"/>
    <property type="match status" value="1"/>
</dbReference>
<feature type="domain" description="Penicillin-binding protein transpeptidase" evidence="19">
    <location>
        <begin position="356"/>
        <end position="616"/>
    </location>
</feature>
<dbReference type="GO" id="GO:0008360">
    <property type="term" value="P:regulation of cell shape"/>
    <property type="evidence" value="ECO:0007669"/>
    <property type="project" value="UniProtKB-KW"/>
</dbReference>
<keyword evidence="18" id="KW-1133">Transmembrane helix</keyword>
<comment type="catalytic activity">
    <reaction evidence="16">
        <text>Preferential cleavage: (Ac)2-L-Lys-D-Ala-|-D-Ala. Also transpeptidation of peptidyl-alanyl moieties that are N-acyl substituents of D-alanine.</text>
        <dbReference type="EC" id="3.4.16.4"/>
    </reaction>
</comment>
<dbReference type="GO" id="GO:0009002">
    <property type="term" value="F:serine-type D-Ala-D-Ala carboxypeptidase activity"/>
    <property type="evidence" value="ECO:0007669"/>
    <property type="project" value="UniProtKB-EC"/>
</dbReference>
<keyword evidence="22" id="KW-1185">Reference proteome</keyword>
<keyword evidence="15" id="KW-0961">Cell wall biogenesis/degradation</keyword>
<keyword evidence="9" id="KW-0808">Transferase</keyword>
<evidence type="ECO:0000256" key="17">
    <source>
        <dbReference type="ARBA" id="ARBA00049902"/>
    </source>
</evidence>
<dbReference type="InterPro" id="IPR023346">
    <property type="entry name" value="Lysozyme-like_dom_sf"/>
</dbReference>
<evidence type="ECO:0000256" key="3">
    <source>
        <dbReference type="ARBA" id="ARBA00007090"/>
    </source>
</evidence>
<accession>A0A5B7SYU9</accession>
<evidence type="ECO:0000256" key="6">
    <source>
        <dbReference type="ARBA" id="ARBA00022645"/>
    </source>
</evidence>
<dbReference type="GO" id="GO:0008658">
    <property type="term" value="F:penicillin binding"/>
    <property type="evidence" value="ECO:0007669"/>
    <property type="project" value="InterPro"/>
</dbReference>
<evidence type="ECO:0000256" key="11">
    <source>
        <dbReference type="ARBA" id="ARBA00022960"/>
    </source>
</evidence>
<gene>
    <name evidence="21" type="ORF">FGM00_18135</name>
</gene>
<sequence length="649" mass="72731">MISVIENNETKQMNDWIKAIAVVGGVFLALLLFHVIWPSKMKMEPHANFISSVRDEQQNILAVFGENTILNNRLTAEELKAMNAKGELNKFPIVPVMSYEELPESYVYFLTKVESKNFFGFGKDNVFGMSFSGIARLFKGKADGGSNIPQQLLKNAIHKKEGMGTIYLSRKYGEQLAAFQMVKSASPEEILLAYTNYSGNFFYERDFSGLILASYSIFGRPPHALNDLEMLLTVKTLKGASELKALCDDGVTNREAIKAYILDFFELIAEEPGDKKRLREMQSMELYFAKGNQLRNTSALTNFFHKTKKQTEQRFATQYISSITQENQSKLQEATSAFSKRFQKQLAVEGYDLEVSLIAVDIKTGNIEATLGNRKNSGAIANFTDYGEGFQCGSILKPLVFLELFENYDFDANTKLFNGDLKEYKYNPSNVGKKLLNKEVRVGDVLKYSLNKAAVNYRVYANPLEVARHVEDKLSEVEISSNPSYSLGESYILGTKTMTPWEVAQAYQMLFNEGEAVPLSPWKYIIDPHLQDTIFDGRSKKRKTLYTMASAKSIKSLLPHAFEAGGTCHRLRQFLPKEKQYYGKTGTTGKAKDGWTVLSDGKKLIVAWAGYVKNENGLLNRKGAPAIPSKSGAGSAGILAAMAYSKLYR</sequence>
<evidence type="ECO:0000256" key="16">
    <source>
        <dbReference type="ARBA" id="ARBA00034000"/>
    </source>
</evidence>
<dbReference type="GO" id="GO:0009252">
    <property type="term" value="P:peptidoglycan biosynthetic process"/>
    <property type="evidence" value="ECO:0007669"/>
    <property type="project" value="UniProtKB-KW"/>
</dbReference>
<evidence type="ECO:0000256" key="12">
    <source>
        <dbReference type="ARBA" id="ARBA00022984"/>
    </source>
</evidence>
<keyword evidence="10" id="KW-0378">Hydrolase</keyword>
<dbReference type="AlphaFoldDB" id="A0A5B7SYU9"/>
<evidence type="ECO:0000256" key="15">
    <source>
        <dbReference type="ARBA" id="ARBA00023316"/>
    </source>
</evidence>
<comment type="similarity">
    <text evidence="3">In the C-terminal section; belongs to the transpeptidase family.</text>
</comment>
<comment type="similarity">
    <text evidence="4">In the N-terminal section; belongs to the glycosyltransferase 51 family.</text>
</comment>
<keyword evidence="13 18" id="KW-0472">Membrane</keyword>
<dbReference type="InterPro" id="IPR036950">
    <property type="entry name" value="PBP_transglycosylase"/>
</dbReference>
<dbReference type="GO" id="GO:0071555">
    <property type="term" value="P:cell wall organization"/>
    <property type="evidence" value="ECO:0007669"/>
    <property type="project" value="UniProtKB-KW"/>
</dbReference>
<protein>
    <submittedName>
        <fullName evidence="21">Uncharacterized protein</fullName>
    </submittedName>
</protein>
<keyword evidence="18" id="KW-0812">Transmembrane</keyword>
<dbReference type="Pfam" id="PF00905">
    <property type="entry name" value="Transpeptidase"/>
    <property type="match status" value="1"/>
</dbReference>
<evidence type="ECO:0000256" key="18">
    <source>
        <dbReference type="SAM" id="Phobius"/>
    </source>
</evidence>
<dbReference type="Proteomes" id="UP000310017">
    <property type="component" value="Chromosome"/>
</dbReference>
<dbReference type="PANTHER" id="PTHR32282:SF11">
    <property type="entry name" value="PENICILLIN-BINDING PROTEIN 1B"/>
    <property type="match status" value="1"/>
</dbReference>
<evidence type="ECO:0000256" key="1">
    <source>
        <dbReference type="ARBA" id="ARBA00004236"/>
    </source>
</evidence>